<dbReference type="EMBL" id="JACHKT010000018">
    <property type="protein sequence ID" value="MBB6004007.1"/>
    <property type="molecule type" value="Genomic_DNA"/>
</dbReference>
<dbReference type="GO" id="GO:0009279">
    <property type="term" value="C:cell outer membrane"/>
    <property type="evidence" value="ECO:0007669"/>
    <property type="project" value="UniProtKB-SubCell"/>
</dbReference>
<dbReference type="InterPro" id="IPR033985">
    <property type="entry name" value="SusD-like_N"/>
</dbReference>
<gene>
    <name evidence="9" type="ORF">HNP25_002668</name>
</gene>
<evidence type="ECO:0000259" key="7">
    <source>
        <dbReference type="Pfam" id="PF07980"/>
    </source>
</evidence>
<evidence type="ECO:0000313" key="9">
    <source>
        <dbReference type="EMBL" id="MBB6004007.1"/>
    </source>
</evidence>
<dbReference type="Pfam" id="PF14322">
    <property type="entry name" value="SusD-like_3"/>
    <property type="match status" value="1"/>
</dbReference>
<dbReference type="Gene3D" id="1.25.40.390">
    <property type="match status" value="1"/>
</dbReference>
<dbReference type="PROSITE" id="PS51257">
    <property type="entry name" value="PROKAR_LIPOPROTEIN"/>
    <property type="match status" value="1"/>
</dbReference>
<evidence type="ECO:0000259" key="8">
    <source>
        <dbReference type="Pfam" id="PF14322"/>
    </source>
</evidence>
<proteinExistence type="inferred from homology"/>
<protein>
    <recommendedName>
        <fullName evidence="11">Starch-binding associating with outer membrane</fullName>
    </recommendedName>
</protein>
<dbReference type="SUPFAM" id="SSF48452">
    <property type="entry name" value="TPR-like"/>
    <property type="match status" value="1"/>
</dbReference>
<name>A0A841EIH5_9BACT</name>
<sequence>MKNIKNILYFLFITMAFTSCSEWVDYSPKDDYRVTDQDYLKSSADYQSMGVSVYSPIQWLNQLVPVGDIASDNAVAGGENASDVLDFQNIDDFTLTAQNGTLAELWKASYEGINRANYLYQYKDKNPAGEVISFPEKEAMYGEVAFLRAYYYFTLVKVFGNVPLFTDRKLGIADSRTLKQAPKADVYAQIEKDLTNAIAVLPSTDPKNGKITKFAAQALLGKVYLYQNKFDLVAGVLKSVIDGPYSLVSNFGDIFLQSGENGAEAVFEIQYSNLSPYYNWGGVTRGQGNLAVQQCGIRGLTGNSPYAAGWSTNLPTQDLANAYEAGDKRKEVTCLDIEAYKNANPSFGITYQVAPYKNTGLYNQKYLPRKGESSGQIELNYLNNQRIIRLSDVYLMYAEALNRKASPDDVNAQLYLNRVRQRAFGDNAHNISATGNTLKEAIWAERRLELGMEGDRFFDLVRTGQAATKIRNFVVGKNEVFPIPQAEIEVSGLVQNAGY</sequence>
<evidence type="ECO:0000256" key="4">
    <source>
        <dbReference type="ARBA" id="ARBA00023136"/>
    </source>
</evidence>
<comment type="caution">
    <text evidence="9">The sequence shown here is derived from an EMBL/GenBank/DDBJ whole genome shotgun (WGS) entry which is preliminary data.</text>
</comment>
<evidence type="ECO:0000313" key="10">
    <source>
        <dbReference type="Proteomes" id="UP000524404"/>
    </source>
</evidence>
<keyword evidence="5" id="KW-0998">Cell outer membrane</keyword>
<evidence type="ECO:0000256" key="1">
    <source>
        <dbReference type="ARBA" id="ARBA00004442"/>
    </source>
</evidence>
<dbReference type="InterPro" id="IPR012944">
    <property type="entry name" value="SusD_RagB_dom"/>
</dbReference>
<accession>A0A841EIH5</accession>
<comment type="similarity">
    <text evidence="2">Belongs to the SusD family.</text>
</comment>
<dbReference type="Pfam" id="PF07980">
    <property type="entry name" value="SusD_RagB"/>
    <property type="match status" value="1"/>
</dbReference>
<keyword evidence="4" id="KW-0472">Membrane</keyword>
<dbReference type="InterPro" id="IPR011990">
    <property type="entry name" value="TPR-like_helical_dom_sf"/>
</dbReference>
<dbReference type="Proteomes" id="UP000524404">
    <property type="component" value="Unassembled WGS sequence"/>
</dbReference>
<feature type="signal peptide" evidence="6">
    <location>
        <begin position="1"/>
        <end position="21"/>
    </location>
</feature>
<organism evidence="9 10">
    <name type="scientific">Arcicella rosea</name>
    <dbReference type="NCBI Taxonomy" id="502909"/>
    <lineage>
        <taxon>Bacteria</taxon>
        <taxon>Pseudomonadati</taxon>
        <taxon>Bacteroidota</taxon>
        <taxon>Cytophagia</taxon>
        <taxon>Cytophagales</taxon>
        <taxon>Flectobacillaceae</taxon>
        <taxon>Arcicella</taxon>
    </lineage>
</organism>
<dbReference type="RefSeq" id="WP_184134747.1">
    <property type="nucleotide sequence ID" value="NZ_JACHKT010000018.1"/>
</dbReference>
<evidence type="ECO:0000256" key="3">
    <source>
        <dbReference type="ARBA" id="ARBA00022729"/>
    </source>
</evidence>
<dbReference type="AlphaFoldDB" id="A0A841EIH5"/>
<comment type="subcellular location">
    <subcellularLocation>
        <location evidence="1">Cell outer membrane</location>
    </subcellularLocation>
</comment>
<evidence type="ECO:0000256" key="6">
    <source>
        <dbReference type="SAM" id="SignalP"/>
    </source>
</evidence>
<evidence type="ECO:0008006" key="11">
    <source>
        <dbReference type="Google" id="ProtNLM"/>
    </source>
</evidence>
<feature type="domain" description="RagB/SusD" evidence="7">
    <location>
        <begin position="264"/>
        <end position="499"/>
    </location>
</feature>
<keyword evidence="3 6" id="KW-0732">Signal</keyword>
<feature type="chain" id="PRO_5032319405" description="Starch-binding associating with outer membrane" evidence="6">
    <location>
        <begin position="22"/>
        <end position="499"/>
    </location>
</feature>
<evidence type="ECO:0000256" key="2">
    <source>
        <dbReference type="ARBA" id="ARBA00006275"/>
    </source>
</evidence>
<evidence type="ECO:0000256" key="5">
    <source>
        <dbReference type="ARBA" id="ARBA00023237"/>
    </source>
</evidence>
<reference evidence="9 10" key="1">
    <citation type="submission" date="2020-08" db="EMBL/GenBank/DDBJ databases">
        <title>Functional genomics of gut bacteria from endangered species of beetles.</title>
        <authorList>
            <person name="Carlos-Shanley C."/>
        </authorList>
    </citation>
    <scope>NUCLEOTIDE SEQUENCE [LARGE SCALE GENOMIC DNA]</scope>
    <source>
        <strain evidence="9 10">S00070</strain>
    </source>
</reference>
<dbReference type="CDD" id="cd08977">
    <property type="entry name" value="SusD"/>
    <property type="match status" value="1"/>
</dbReference>
<keyword evidence="10" id="KW-1185">Reference proteome</keyword>
<feature type="domain" description="SusD-like N-terminal" evidence="8">
    <location>
        <begin position="52"/>
        <end position="225"/>
    </location>
</feature>